<reference evidence="2 3" key="1">
    <citation type="submission" date="2016-10" db="EMBL/GenBank/DDBJ databases">
        <authorList>
            <person name="de Groot N.N."/>
        </authorList>
    </citation>
    <scope>NUCLEOTIDE SEQUENCE [LARGE SCALE GENOMIC DNA]</scope>
    <source>
        <strain evidence="2 3">KH1P1</strain>
    </source>
</reference>
<organism evidence="2 3">
    <name type="scientific">[Clostridium] aminophilum</name>
    <dbReference type="NCBI Taxonomy" id="1526"/>
    <lineage>
        <taxon>Bacteria</taxon>
        <taxon>Bacillati</taxon>
        <taxon>Bacillota</taxon>
        <taxon>Clostridia</taxon>
        <taxon>Lachnospirales</taxon>
        <taxon>Lachnospiraceae</taxon>
    </lineage>
</organism>
<gene>
    <name evidence="2" type="ORF">SAMN04487771_103515</name>
</gene>
<sequence>MKIEGEWHNKKQLFERVKTSLKKILIKIERTDFAEVFVMLIIFLLVVIVAHFFIHRTFEEMVNSLVDWTMFSSALIASIITVFARAIKDWFYNRIEDDVKLELNVSELQRIYKDEAFEDATALNNEHIKNGMIEGEGNAVIPIVCCAKFDSKTIIQIQDNENSYYELPSFVEQNFSTLISAHQSSNIYNNLNVRVKDWRFEDNQFLMETERTFYLNSMATNRAMDYELDGGLTVRRVLGQGSKLVPLGNSRLSNHLGFNGMVESKDGMCPLVFRKKNVSIGKRTYGNSIGASLKTKYALTDGVFSFFGLINAVKNEIVDELGIQKDLIGEIHFLNAYREVIEGGKPQLFFVTGIEKTALEIEQDFMKYQMKKNGNDEEKMERDGDTLVWIKTEDIRNRMLFFADHVTSNVSVFDGKKFNEARHDLQMLPSASGCMLFFQRYLARKND</sequence>
<dbReference type="AlphaFoldDB" id="A0A1I0GM77"/>
<dbReference type="OrthoDB" id="3035837at2"/>
<dbReference type="EMBL" id="FOIL01000035">
    <property type="protein sequence ID" value="SET71331.1"/>
    <property type="molecule type" value="Genomic_DNA"/>
</dbReference>
<feature type="transmembrane region" description="Helical" evidence="1">
    <location>
        <begin position="33"/>
        <end position="54"/>
    </location>
</feature>
<keyword evidence="1" id="KW-1133">Transmembrane helix</keyword>
<name>A0A1I0GM77_9FIRM</name>
<feature type="transmembrane region" description="Helical" evidence="1">
    <location>
        <begin position="66"/>
        <end position="84"/>
    </location>
</feature>
<keyword evidence="1" id="KW-0812">Transmembrane</keyword>
<keyword evidence="3" id="KW-1185">Reference proteome</keyword>
<proteinExistence type="predicted"/>
<evidence type="ECO:0000313" key="3">
    <source>
        <dbReference type="Proteomes" id="UP000199820"/>
    </source>
</evidence>
<protein>
    <submittedName>
        <fullName evidence="2">Uncharacterized protein</fullName>
    </submittedName>
</protein>
<evidence type="ECO:0000256" key="1">
    <source>
        <dbReference type="SAM" id="Phobius"/>
    </source>
</evidence>
<dbReference type="RefSeq" id="WP_074649919.1">
    <property type="nucleotide sequence ID" value="NZ_FOIL01000035.1"/>
</dbReference>
<evidence type="ECO:0000313" key="2">
    <source>
        <dbReference type="EMBL" id="SET71331.1"/>
    </source>
</evidence>
<dbReference type="Proteomes" id="UP000199820">
    <property type="component" value="Unassembled WGS sequence"/>
</dbReference>
<accession>A0A1I0GM77</accession>
<keyword evidence="1" id="KW-0472">Membrane</keyword>